<dbReference type="InterPro" id="IPR015939">
    <property type="entry name" value="Fum_Rdtase/Succ_DH_flav-like_C"/>
</dbReference>
<dbReference type="GO" id="GO:0016491">
    <property type="term" value="F:oxidoreductase activity"/>
    <property type="evidence" value="ECO:0007669"/>
    <property type="project" value="InterPro"/>
</dbReference>
<dbReference type="FunFam" id="4.10.80.40:FF:000003">
    <property type="entry name" value="Fumarate reductase flavoprotein subunit"/>
    <property type="match status" value="1"/>
</dbReference>
<dbReference type="InterPro" id="IPR030664">
    <property type="entry name" value="SdhA/FrdA/AprA"/>
</dbReference>
<dbReference type="Pfam" id="PF02910">
    <property type="entry name" value="Succ_DH_flav_C"/>
    <property type="match status" value="1"/>
</dbReference>
<name>A0A8J8CEV2_9ARCH</name>
<dbReference type="EMBL" id="JAHEAC010000143">
    <property type="protein sequence ID" value="MBX8644997.1"/>
    <property type="molecule type" value="Genomic_DNA"/>
</dbReference>
<comment type="caution">
    <text evidence="2">The sequence shown here is derived from an EMBL/GenBank/DDBJ whole genome shotgun (WGS) entry which is preliminary data.</text>
</comment>
<dbReference type="Gene3D" id="4.10.80.40">
    <property type="entry name" value="succinate dehydrogenase protein domain"/>
    <property type="match status" value="1"/>
</dbReference>
<dbReference type="PANTHER" id="PTHR11632:SF51">
    <property type="entry name" value="SUCCINATE DEHYDROGENASE [UBIQUINONE] FLAVOPROTEIN SUBUNIT, MITOCHONDRIAL"/>
    <property type="match status" value="1"/>
</dbReference>
<dbReference type="SUPFAM" id="SSF46977">
    <property type="entry name" value="Succinate dehydrogenase/fumarate reductase flavoprotein C-terminal domain"/>
    <property type="match status" value="1"/>
</dbReference>
<dbReference type="AlphaFoldDB" id="A0A8J8CEV2"/>
<feature type="domain" description="Fumarate reductase/succinate dehydrogenase flavoprotein-like C-terminal" evidence="1">
    <location>
        <begin position="3"/>
        <end position="102"/>
    </location>
</feature>
<dbReference type="PANTHER" id="PTHR11632">
    <property type="entry name" value="SUCCINATE DEHYDROGENASE 2 FLAVOPROTEIN SUBUNIT"/>
    <property type="match status" value="1"/>
</dbReference>
<evidence type="ECO:0000313" key="3">
    <source>
        <dbReference type="Proteomes" id="UP000750197"/>
    </source>
</evidence>
<feature type="non-terminal residue" evidence="2">
    <location>
        <position position="1"/>
    </location>
</feature>
<gene>
    <name evidence="2" type="ORF">KIY12_09825</name>
</gene>
<dbReference type="Gene3D" id="1.20.58.100">
    <property type="entry name" value="Fumarate reductase/succinate dehydrogenase flavoprotein-like, C-terminal domain"/>
    <property type="match status" value="1"/>
</dbReference>
<reference evidence="2" key="1">
    <citation type="submission" date="2021-05" db="EMBL/GenBank/DDBJ databases">
        <title>Genomic insights into ecological role and evolution of a novel Thermoplasmata order Candidatus Sysuiplasmatales.</title>
        <authorList>
            <person name="Yuan Y."/>
        </authorList>
    </citation>
    <scope>NUCLEOTIDE SEQUENCE</scope>
    <source>
        <strain evidence="2">TUT19-bin139</strain>
    </source>
</reference>
<sequence length="102" mass="11695">KKGIEKLRKECDSIVVNDKSSVFNTNLRDALETSNLVELAAVVVEGALRRQESRGAHAMVEYPKRDDKRWLKHTIAVKKGRGISISYSPVKITKWQPEERKY</sequence>
<organism evidence="2 3">
    <name type="scientific">Candidatus Sysuiplasma superficiale</name>
    <dbReference type="NCBI Taxonomy" id="2823368"/>
    <lineage>
        <taxon>Archaea</taxon>
        <taxon>Methanobacteriati</taxon>
        <taxon>Thermoplasmatota</taxon>
        <taxon>Thermoplasmata</taxon>
        <taxon>Candidatus Sysuiplasmatales</taxon>
        <taxon>Candidatus Sysuiplasmataceae</taxon>
        <taxon>Candidatus Sysuiplasma</taxon>
    </lineage>
</organism>
<evidence type="ECO:0000313" key="2">
    <source>
        <dbReference type="EMBL" id="MBX8644997.1"/>
    </source>
</evidence>
<evidence type="ECO:0000259" key="1">
    <source>
        <dbReference type="Pfam" id="PF02910"/>
    </source>
</evidence>
<proteinExistence type="predicted"/>
<dbReference type="Proteomes" id="UP000750197">
    <property type="component" value="Unassembled WGS sequence"/>
</dbReference>
<protein>
    <submittedName>
        <fullName evidence="2">Fumarate reductase/succinate dehydrogenase flavoprotein subunit</fullName>
    </submittedName>
</protein>
<accession>A0A8J8CEV2</accession>
<dbReference type="InterPro" id="IPR037099">
    <property type="entry name" value="Fum_R/Succ_DH_flav-like_C_sf"/>
</dbReference>